<proteinExistence type="predicted"/>
<name>A0A4Y9SWI1_9BURK</name>
<sequence length="939" mass="106403">MFHIKSLELVHWDYWQRIKNIPLDAKIITIAGQNGSGKTTLLDAMRTLFGLDCSMGRTYKHYARHSGQQTAWLRAVVDNKPVGRQLSNRPFRHSGFFSDDEVTLFCQVQKNGGDWKRQYLMRPGNIQVEEVTEANDWLGVENYRKRLAQAGLSPAMAKVLALEQGETDKLCEYAPRQLLDLVFQVFGDKEVLDAYDEAKRHQRDTETELKRFEAELEASRTNLEGLRLRVANYHQWEDLHKEKRTLLEEVLPTLQYHEAREKAAGISRQLREARKPMAQADTQLAEKRNQLASQQRALTEAQQQETLLEQEGSVLAGRLTQVNSKLKPLESLLEQKERLRKLAEDAGADIAEVAKQLDEKEAELARKKQERDALAAKIAGEMSTISALQGKSAMPEPEAQRLMRRALRDEGIAHAMLSDIVEVTDPKWQGAVEGVLGGYASVVLLERAKDAPAAYRLAEKERYRHFIVPDCVEAPVVKDSSLLSVVRFSAKAPGWLIEQLERIERVDSVDDGFKSNSDEWITPDAYHRERRGGRSLFVEPSRYRFGAAGKTQRLEAIQKSLPALEAKEDTLTLAISKLAAEVSALKVRIAGVDAAKELAARQAEFEEATRAIEPLKAERLEVGARLGELQTLTKNATVARTRADTVWQNARMALAEAEAGLRLNHRRQIEQRTEHAKALLEMRRSWRHLPLEWRRPARRAALVTQHVNAHQVDLRVNSLQHALARDDWELDATVIDQYARLNDQLSNRQSETEERRYQNNRAIEATANARGAYIERLRYTIKTYSKNIKELGELANIEVTADPVRLENDDVQLAQAGLHVRFKFDGKDQIGMNDGEASGGQQVMKSLVLLIGLLKSEEGSGGFVFIDEPFAHLDIRNIQLVGEFLKNTDAQYLMTTPLTHNTDVYDPSELTLITSKKKKDQQWAQPIFVLQRRQEASAA</sequence>
<dbReference type="InterPro" id="IPR027417">
    <property type="entry name" value="P-loop_NTPase"/>
</dbReference>
<dbReference type="Pfam" id="PF02463">
    <property type="entry name" value="SMC_N"/>
    <property type="match status" value="1"/>
</dbReference>
<dbReference type="Gene3D" id="1.10.287.1490">
    <property type="match status" value="1"/>
</dbReference>
<feature type="coiled-coil region" evidence="1">
    <location>
        <begin position="277"/>
        <end position="377"/>
    </location>
</feature>
<evidence type="ECO:0000256" key="1">
    <source>
        <dbReference type="SAM" id="Coils"/>
    </source>
</evidence>
<dbReference type="OrthoDB" id="174137at2"/>
<feature type="domain" description="RecF/RecN/SMC N-terminal" evidence="2">
    <location>
        <begin position="7"/>
        <end position="896"/>
    </location>
</feature>
<accession>A0A4Y9SWI1</accession>
<dbReference type="Proteomes" id="UP000297258">
    <property type="component" value="Unassembled WGS sequence"/>
</dbReference>
<evidence type="ECO:0000313" key="3">
    <source>
        <dbReference type="EMBL" id="TFW30825.1"/>
    </source>
</evidence>
<dbReference type="SUPFAM" id="SSF52540">
    <property type="entry name" value="P-loop containing nucleoside triphosphate hydrolases"/>
    <property type="match status" value="1"/>
</dbReference>
<dbReference type="PANTHER" id="PTHR43977">
    <property type="entry name" value="STRUCTURAL MAINTENANCE OF CHROMOSOMES PROTEIN 3"/>
    <property type="match status" value="1"/>
</dbReference>
<keyword evidence="4" id="KW-1185">Reference proteome</keyword>
<evidence type="ECO:0000259" key="2">
    <source>
        <dbReference type="Pfam" id="PF02463"/>
    </source>
</evidence>
<protein>
    <submittedName>
        <fullName evidence="3">Chromosome segregation protein SMC</fullName>
    </submittedName>
</protein>
<dbReference type="EMBL" id="SPUM01000107">
    <property type="protein sequence ID" value="TFW30825.1"/>
    <property type="molecule type" value="Genomic_DNA"/>
</dbReference>
<dbReference type="InterPro" id="IPR003395">
    <property type="entry name" value="RecF/RecN/SMC_N"/>
</dbReference>
<organism evidence="3 4">
    <name type="scientific">Massilia horti</name>
    <dbReference type="NCBI Taxonomy" id="2562153"/>
    <lineage>
        <taxon>Bacteria</taxon>
        <taxon>Pseudomonadati</taxon>
        <taxon>Pseudomonadota</taxon>
        <taxon>Betaproteobacteria</taxon>
        <taxon>Burkholderiales</taxon>
        <taxon>Oxalobacteraceae</taxon>
        <taxon>Telluria group</taxon>
        <taxon>Massilia</taxon>
    </lineage>
</organism>
<gene>
    <name evidence="3" type="ORF">E4O92_15965</name>
</gene>
<dbReference type="RefSeq" id="WP_135190725.1">
    <property type="nucleotide sequence ID" value="NZ_SPUM01000107.1"/>
</dbReference>
<evidence type="ECO:0000313" key="4">
    <source>
        <dbReference type="Proteomes" id="UP000297258"/>
    </source>
</evidence>
<reference evidence="3 4" key="1">
    <citation type="submission" date="2019-03" db="EMBL/GenBank/DDBJ databases">
        <title>Draft genome of Massilia hortus sp. nov., a novel bacterial species of the Oxalobacteraceae family.</title>
        <authorList>
            <person name="Peta V."/>
            <person name="Raths R."/>
            <person name="Bucking H."/>
        </authorList>
    </citation>
    <scope>NUCLEOTIDE SEQUENCE [LARGE SCALE GENOMIC DNA]</scope>
    <source>
        <strain evidence="3 4">ONC3</strain>
    </source>
</reference>
<dbReference type="Gene3D" id="3.40.50.300">
    <property type="entry name" value="P-loop containing nucleotide triphosphate hydrolases"/>
    <property type="match status" value="2"/>
</dbReference>
<keyword evidence="1" id="KW-0175">Coiled coil</keyword>
<feature type="coiled-coil region" evidence="1">
    <location>
        <begin position="195"/>
        <end position="229"/>
    </location>
</feature>
<comment type="caution">
    <text evidence="3">The sequence shown here is derived from an EMBL/GenBank/DDBJ whole genome shotgun (WGS) entry which is preliminary data.</text>
</comment>
<dbReference type="AlphaFoldDB" id="A0A4Y9SWI1"/>